<evidence type="ECO:0000313" key="1">
    <source>
        <dbReference type="EMBL" id="KXK09941.1"/>
    </source>
</evidence>
<accession>A0A136KKJ2</accession>
<proteinExistence type="predicted"/>
<gene>
    <name evidence="1" type="ORF">UZ20_WS6002000251</name>
</gene>
<dbReference type="Proteomes" id="UP000070449">
    <property type="component" value="Unassembled WGS sequence"/>
</dbReference>
<evidence type="ECO:0000313" key="2">
    <source>
        <dbReference type="Proteomes" id="UP000070449"/>
    </source>
</evidence>
<dbReference type="STRING" id="1617427.UZ20_WS6002000251"/>
<sequence length="34" mass="3992">MQTELDKKHLTQREQTEKTVEVLNTVHILESQAL</sequence>
<comment type="caution">
    <text evidence="1">The sequence shown here is derived from an EMBL/GenBank/DDBJ whole genome shotgun (WGS) entry which is preliminary data.</text>
</comment>
<dbReference type="EMBL" id="JYPD01000011">
    <property type="protein sequence ID" value="KXK09941.1"/>
    <property type="molecule type" value="Genomic_DNA"/>
</dbReference>
<protein>
    <submittedName>
        <fullName evidence="1">Uncharacterized protein</fullName>
    </submittedName>
</protein>
<organism evidence="1 2">
    <name type="scientific">candidate division WS6 bacterium OLB21</name>
    <dbReference type="NCBI Taxonomy" id="1617427"/>
    <lineage>
        <taxon>Bacteria</taxon>
        <taxon>Candidatus Dojkabacteria</taxon>
    </lineage>
</organism>
<name>A0A136KKJ2_9BACT</name>
<reference evidence="1 2" key="1">
    <citation type="submission" date="2015-02" db="EMBL/GenBank/DDBJ databases">
        <title>Improved understanding of the partial-nitritation anammox process through 23 genomes representing the majority of the microbial community.</title>
        <authorList>
            <person name="Speth D.R."/>
            <person name="In T Zandt M."/>
            <person name="Guerrero Cruz S."/>
            <person name="Jetten M.S."/>
            <person name="Dutilh B.E."/>
        </authorList>
    </citation>
    <scope>NUCLEOTIDE SEQUENCE [LARGE SCALE GENOMIC DNA]</scope>
    <source>
        <strain evidence="1">OLB21</strain>
    </source>
</reference>
<dbReference type="AlphaFoldDB" id="A0A136KKJ2"/>